<keyword evidence="2" id="KW-0732">Signal</keyword>
<accession>A0ABD0NEN4</accession>
<dbReference type="Proteomes" id="UP001529510">
    <property type="component" value="Unassembled WGS sequence"/>
</dbReference>
<sequence>MHSLLKLLSVVFASTTAASKQASGQDAVYQENLVTGGGLFNRQRGNHTDGRKPSNGTN</sequence>
<feature type="signal peptide" evidence="2">
    <location>
        <begin position="1"/>
        <end position="17"/>
    </location>
</feature>
<organism evidence="3 4">
    <name type="scientific">Cirrhinus mrigala</name>
    <name type="common">Mrigala</name>
    <dbReference type="NCBI Taxonomy" id="683832"/>
    <lineage>
        <taxon>Eukaryota</taxon>
        <taxon>Metazoa</taxon>
        <taxon>Chordata</taxon>
        <taxon>Craniata</taxon>
        <taxon>Vertebrata</taxon>
        <taxon>Euteleostomi</taxon>
        <taxon>Actinopterygii</taxon>
        <taxon>Neopterygii</taxon>
        <taxon>Teleostei</taxon>
        <taxon>Ostariophysi</taxon>
        <taxon>Cypriniformes</taxon>
        <taxon>Cyprinidae</taxon>
        <taxon>Labeoninae</taxon>
        <taxon>Labeonini</taxon>
        <taxon>Cirrhinus</taxon>
    </lineage>
</organism>
<evidence type="ECO:0000313" key="3">
    <source>
        <dbReference type="EMBL" id="KAL0160472.1"/>
    </source>
</evidence>
<gene>
    <name evidence="3" type="ORF">M9458_044197</name>
</gene>
<keyword evidence="4" id="KW-1185">Reference proteome</keyword>
<proteinExistence type="predicted"/>
<feature type="non-terminal residue" evidence="3">
    <location>
        <position position="58"/>
    </location>
</feature>
<evidence type="ECO:0000313" key="4">
    <source>
        <dbReference type="Proteomes" id="UP001529510"/>
    </source>
</evidence>
<protein>
    <submittedName>
        <fullName evidence="3">Uncharacterized protein</fullName>
    </submittedName>
</protein>
<dbReference type="EMBL" id="JAMKFB020000022">
    <property type="protein sequence ID" value="KAL0160472.1"/>
    <property type="molecule type" value="Genomic_DNA"/>
</dbReference>
<comment type="caution">
    <text evidence="3">The sequence shown here is derived from an EMBL/GenBank/DDBJ whole genome shotgun (WGS) entry which is preliminary data.</text>
</comment>
<evidence type="ECO:0000256" key="1">
    <source>
        <dbReference type="SAM" id="MobiDB-lite"/>
    </source>
</evidence>
<feature type="chain" id="PRO_5044856459" evidence="2">
    <location>
        <begin position="18"/>
        <end position="58"/>
    </location>
</feature>
<name>A0ABD0NEN4_CIRMR</name>
<dbReference type="AlphaFoldDB" id="A0ABD0NEN4"/>
<reference evidence="3 4" key="1">
    <citation type="submission" date="2024-05" db="EMBL/GenBank/DDBJ databases">
        <title>Genome sequencing and assembly of Indian major carp, Cirrhinus mrigala (Hamilton, 1822).</title>
        <authorList>
            <person name="Mohindra V."/>
            <person name="Chowdhury L.M."/>
            <person name="Lal K."/>
            <person name="Jena J.K."/>
        </authorList>
    </citation>
    <scope>NUCLEOTIDE SEQUENCE [LARGE SCALE GENOMIC DNA]</scope>
    <source>
        <strain evidence="3">CM1030</strain>
        <tissue evidence="3">Blood</tissue>
    </source>
</reference>
<evidence type="ECO:0000256" key="2">
    <source>
        <dbReference type="SAM" id="SignalP"/>
    </source>
</evidence>
<feature type="region of interest" description="Disordered" evidence="1">
    <location>
        <begin position="36"/>
        <end position="58"/>
    </location>
</feature>